<gene>
    <name evidence="4" type="ORF">B7463_g4611</name>
</gene>
<dbReference type="Gene3D" id="3.40.50.720">
    <property type="entry name" value="NAD(P)-binding Rossmann-like Domain"/>
    <property type="match status" value="1"/>
</dbReference>
<dbReference type="InterPro" id="IPR045312">
    <property type="entry name" value="PCBER-like"/>
</dbReference>
<dbReference type="CDD" id="cd05259">
    <property type="entry name" value="PCBER_SDR_a"/>
    <property type="match status" value="1"/>
</dbReference>
<proteinExistence type="predicted"/>
<dbReference type="Gene3D" id="3.90.25.10">
    <property type="entry name" value="UDP-galactose 4-epimerase, domain 1"/>
    <property type="match status" value="1"/>
</dbReference>
<feature type="non-terminal residue" evidence="4">
    <location>
        <position position="1"/>
    </location>
</feature>
<reference evidence="4 5" key="1">
    <citation type="submission" date="2018-05" db="EMBL/GenBank/DDBJ databases">
        <title>Draft genome sequence of Scytalidium lignicola DSM 105466, a ubiquitous saprotrophic fungus.</title>
        <authorList>
            <person name="Buettner E."/>
            <person name="Gebauer A.M."/>
            <person name="Hofrichter M."/>
            <person name="Liers C."/>
            <person name="Kellner H."/>
        </authorList>
    </citation>
    <scope>NUCLEOTIDE SEQUENCE [LARGE SCALE GENOMIC DNA]</scope>
    <source>
        <strain evidence="4 5">DSM 105466</strain>
    </source>
</reference>
<dbReference type="InterPro" id="IPR036291">
    <property type="entry name" value="NAD(P)-bd_dom_sf"/>
</dbReference>
<evidence type="ECO:0000256" key="2">
    <source>
        <dbReference type="ARBA" id="ARBA00023002"/>
    </source>
</evidence>
<dbReference type="EMBL" id="NCSJ02000069">
    <property type="protein sequence ID" value="RFU31745.1"/>
    <property type="molecule type" value="Genomic_DNA"/>
</dbReference>
<keyword evidence="2" id="KW-0560">Oxidoreductase</keyword>
<dbReference type="InterPro" id="IPR008030">
    <property type="entry name" value="NmrA-like"/>
</dbReference>
<organism evidence="4 5">
    <name type="scientific">Scytalidium lignicola</name>
    <name type="common">Hyphomycete</name>
    <dbReference type="NCBI Taxonomy" id="5539"/>
    <lineage>
        <taxon>Eukaryota</taxon>
        <taxon>Fungi</taxon>
        <taxon>Dikarya</taxon>
        <taxon>Ascomycota</taxon>
        <taxon>Pezizomycotina</taxon>
        <taxon>Leotiomycetes</taxon>
        <taxon>Leotiomycetes incertae sedis</taxon>
        <taxon>Scytalidium</taxon>
    </lineage>
</organism>
<keyword evidence="5" id="KW-1185">Reference proteome</keyword>
<comment type="caution">
    <text evidence="4">The sequence shown here is derived from an EMBL/GenBank/DDBJ whole genome shotgun (WGS) entry which is preliminary data.</text>
</comment>
<evidence type="ECO:0000259" key="3">
    <source>
        <dbReference type="Pfam" id="PF05368"/>
    </source>
</evidence>
<feature type="non-terminal residue" evidence="4">
    <location>
        <position position="300"/>
    </location>
</feature>
<name>A0A3E2HEF9_SCYLI</name>
<keyword evidence="1" id="KW-0521">NADP</keyword>
<evidence type="ECO:0000256" key="1">
    <source>
        <dbReference type="ARBA" id="ARBA00022857"/>
    </source>
</evidence>
<dbReference type="OrthoDB" id="9974981at2759"/>
<dbReference type="OMA" id="YHSKLAI"/>
<dbReference type="InterPro" id="IPR051609">
    <property type="entry name" value="NmrA/Isoflavone_reductase-like"/>
</dbReference>
<dbReference type="PANTHER" id="PTHR47706:SF1">
    <property type="entry name" value="CIPA-LIKE, PUTATIVE (AFU_ORTHOLOGUE AFUA_1G12460)-RELATED"/>
    <property type="match status" value="1"/>
</dbReference>
<evidence type="ECO:0000313" key="5">
    <source>
        <dbReference type="Proteomes" id="UP000258309"/>
    </source>
</evidence>
<feature type="domain" description="NmrA-like" evidence="3">
    <location>
        <begin position="6"/>
        <end position="234"/>
    </location>
</feature>
<dbReference type="STRING" id="5539.A0A3E2HEF9"/>
<dbReference type="AlphaFoldDB" id="A0A3E2HEF9"/>
<dbReference type="GO" id="GO:0016491">
    <property type="term" value="F:oxidoreductase activity"/>
    <property type="evidence" value="ECO:0007669"/>
    <property type="project" value="UniProtKB-KW"/>
</dbReference>
<sequence length="300" mass="32068">MPVINNVAVVGASGSLGAPVLSAIINSGKFNVTVVSREGSTATFSPSVKVIRADYTSVESVAAAFKGQDAVVSTVGSHGLAGQTVFVDAAIAAGVKRILPSEFGSDLNNALTSKLPVHAPKIAVRKHIEEKIKAGADITYTYVNNGAFIDWGLEMGFLLDWKEGKPKIYDGGEQLFSAVTLASVGQAVVGVLGHLDETKNRTVYIQDMTTSQSRILEIAKKVAPTKKWEPIYVKTSDIKKDSDEKMAKGEVTIPTIISYLFVGLFGEGYGGQFEKLDNDLLGLTGKSEDVIEETWKKLLL</sequence>
<dbReference type="PANTHER" id="PTHR47706">
    <property type="entry name" value="NMRA-LIKE FAMILY PROTEIN"/>
    <property type="match status" value="1"/>
</dbReference>
<dbReference type="SUPFAM" id="SSF51735">
    <property type="entry name" value="NAD(P)-binding Rossmann-fold domains"/>
    <property type="match status" value="1"/>
</dbReference>
<dbReference type="Proteomes" id="UP000258309">
    <property type="component" value="Unassembled WGS sequence"/>
</dbReference>
<accession>A0A3E2HEF9</accession>
<dbReference type="Pfam" id="PF05368">
    <property type="entry name" value="NmrA"/>
    <property type="match status" value="1"/>
</dbReference>
<protein>
    <recommendedName>
        <fullName evidence="3">NmrA-like domain-containing protein</fullName>
    </recommendedName>
</protein>
<evidence type="ECO:0000313" key="4">
    <source>
        <dbReference type="EMBL" id="RFU31745.1"/>
    </source>
</evidence>